<reference evidence="2 3" key="1">
    <citation type="submission" date="2016-10" db="EMBL/GenBank/DDBJ databases">
        <authorList>
            <person name="Varghese N."/>
            <person name="Submissions S."/>
        </authorList>
    </citation>
    <scope>NUCLEOTIDE SEQUENCE [LARGE SCALE GENOMIC DNA]</scope>
    <source>
        <strain evidence="2 3">TC-13</strain>
    </source>
</reference>
<proteinExistence type="predicted"/>
<feature type="transmembrane region" description="Helical" evidence="1">
    <location>
        <begin position="83"/>
        <end position="101"/>
    </location>
</feature>
<protein>
    <submittedName>
        <fullName evidence="2">Uncharacterized protein</fullName>
    </submittedName>
</protein>
<evidence type="ECO:0000313" key="3">
    <source>
        <dbReference type="Proteomes" id="UP000199410"/>
    </source>
</evidence>
<feature type="transmembrane region" description="Helical" evidence="1">
    <location>
        <begin position="45"/>
        <end position="67"/>
    </location>
</feature>
<accession>A0A1H9BBU4</accession>
<keyword evidence="1" id="KW-1133">Transmembrane helix</keyword>
<dbReference type="Proteomes" id="UP000199410">
    <property type="component" value="Unassembled WGS sequence"/>
</dbReference>
<comment type="caution">
    <text evidence="2">The sequence shown here is derived from an EMBL/GenBank/DDBJ whole genome shotgun (WGS) entry which is preliminary data.</text>
</comment>
<name>A0A1H9BBU4_9BACI</name>
<organism evidence="2 3">
    <name type="scientific">Lysinibacillus fusiformis</name>
    <dbReference type="NCBI Taxonomy" id="28031"/>
    <lineage>
        <taxon>Bacteria</taxon>
        <taxon>Bacillati</taxon>
        <taxon>Bacillota</taxon>
        <taxon>Bacilli</taxon>
        <taxon>Bacillales</taxon>
        <taxon>Bacillaceae</taxon>
        <taxon>Lysinibacillus</taxon>
    </lineage>
</organism>
<dbReference type="AlphaFoldDB" id="A0A1H9BBU4"/>
<sequence length="150" mass="17434">MRFLFWLSVVVSGIVSVVCFAFTNMTTTSFDPTGVNLVGGNGNPGLMFVMFPMLIILYFFFAMMFVFEKFHGRFLVKRKPFQACYAGMFVLISGITIYRIVSFRNEINPYFEYKISYLNPFSKHLFFNFLTFIACLCVSGFCSFYLKKRI</sequence>
<keyword evidence="1" id="KW-0812">Transmembrane</keyword>
<keyword evidence="1" id="KW-0472">Membrane</keyword>
<evidence type="ECO:0000313" key="2">
    <source>
        <dbReference type="EMBL" id="SEP86133.1"/>
    </source>
</evidence>
<evidence type="ECO:0000256" key="1">
    <source>
        <dbReference type="SAM" id="Phobius"/>
    </source>
</evidence>
<feature type="transmembrane region" description="Helical" evidence="1">
    <location>
        <begin position="125"/>
        <end position="146"/>
    </location>
</feature>
<dbReference type="EMBL" id="FOEL01000002">
    <property type="protein sequence ID" value="SEP86133.1"/>
    <property type="molecule type" value="Genomic_DNA"/>
</dbReference>
<gene>
    <name evidence="2" type="ORF">SAMN02787113_00749</name>
</gene>
<dbReference type="RefSeq" id="WP_089984346.1">
    <property type="nucleotide sequence ID" value="NZ_FMVP01000002.1"/>
</dbReference>